<dbReference type="EMBL" id="JMKJ01000321">
    <property type="protein sequence ID" value="KGG51337.1"/>
    <property type="molecule type" value="Genomic_DNA"/>
</dbReference>
<comment type="caution">
    <text evidence="2">The sequence shown here is derived from an EMBL/GenBank/DDBJ whole genome shotgun (WGS) entry which is preliminary data.</text>
</comment>
<dbReference type="PANTHER" id="PTHR11158">
    <property type="entry name" value="MSF1/PX19 RELATED"/>
    <property type="match status" value="1"/>
</dbReference>
<dbReference type="PROSITE" id="PS50904">
    <property type="entry name" value="PRELI_MSF1"/>
    <property type="match status" value="1"/>
</dbReference>
<dbReference type="VEuPathDB" id="MicrosporidiaDB:DI09_38p70"/>
<reference evidence="2 3" key="1">
    <citation type="submission" date="2014-04" db="EMBL/GenBank/DDBJ databases">
        <title>A new species of microsporidia sheds light on the evolution of extreme parasitism.</title>
        <authorList>
            <person name="Haag K.L."/>
            <person name="James T.Y."/>
            <person name="Larsson R."/>
            <person name="Schaer T.M."/>
            <person name="Refardt D."/>
            <person name="Pombert J.-F."/>
            <person name="Ebert D."/>
        </authorList>
    </citation>
    <scope>NUCLEOTIDE SEQUENCE [LARGE SCALE GENOMIC DNA]</scope>
    <source>
        <strain evidence="2 3">UGP3</strain>
        <tissue evidence="2">Spores</tissue>
    </source>
</reference>
<dbReference type="InterPro" id="IPR006797">
    <property type="entry name" value="PRELI/MSF1_dom"/>
</dbReference>
<protein>
    <recommendedName>
        <fullName evidence="1">PRELI/MSF1 domain-containing protein</fullName>
    </recommendedName>
</protein>
<organism evidence="2 3">
    <name type="scientific">Mitosporidium daphniae</name>
    <dbReference type="NCBI Taxonomy" id="1485682"/>
    <lineage>
        <taxon>Eukaryota</taxon>
        <taxon>Fungi</taxon>
        <taxon>Fungi incertae sedis</taxon>
        <taxon>Microsporidia</taxon>
        <taxon>Mitosporidium</taxon>
    </lineage>
</organism>
<dbReference type="Proteomes" id="UP000029725">
    <property type="component" value="Unassembled WGS sequence"/>
</dbReference>
<dbReference type="RefSeq" id="XP_013237792.1">
    <property type="nucleotide sequence ID" value="XM_013382338.1"/>
</dbReference>
<proteinExistence type="predicted"/>
<keyword evidence="3" id="KW-1185">Reference proteome</keyword>
<dbReference type="HOGENOM" id="CLU_067902_3_1_1"/>
<dbReference type="InterPro" id="IPR037365">
    <property type="entry name" value="Slowmo/Ups"/>
</dbReference>
<evidence type="ECO:0000313" key="3">
    <source>
        <dbReference type="Proteomes" id="UP000029725"/>
    </source>
</evidence>
<dbReference type="GO" id="GO:0005758">
    <property type="term" value="C:mitochondrial intermembrane space"/>
    <property type="evidence" value="ECO:0007669"/>
    <property type="project" value="InterPro"/>
</dbReference>
<dbReference type="AlphaFoldDB" id="A0A098VQP3"/>
<evidence type="ECO:0000259" key="1">
    <source>
        <dbReference type="PROSITE" id="PS50904"/>
    </source>
</evidence>
<feature type="domain" description="PRELI/MSF1" evidence="1">
    <location>
        <begin position="1"/>
        <end position="179"/>
    </location>
</feature>
<dbReference type="GeneID" id="25259780"/>
<name>A0A098VQP3_9MICR</name>
<dbReference type="OrthoDB" id="10056816at2759"/>
<dbReference type="Pfam" id="PF04707">
    <property type="entry name" value="PRELI"/>
    <property type="match status" value="1"/>
</dbReference>
<accession>A0A098VQP3</accession>
<gene>
    <name evidence="2" type="ORF">DI09_38p70</name>
</gene>
<sequence>MKVFSHVHKYEFSWEMVSQALWLKYPNPLATHVLASDILSRTIDSDGILHTVRLLLKTSSVPSWGKSLINAPEALIVERSSIDPVNRIMTVQTGNISYAGLIRVVEDQTYQCDPDNLHWYAVFSFFRTIVKTNATFTSKIRWGLRQTLESFSYSRFKENLLKSTQGIQLILEKFFAPRTQPST</sequence>
<evidence type="ECO:0000313" key="2">
    <source>
        <dbReference type="EMBL" id="KGG51337.1"/>
    </source>
</evidence>